<evidence type="ECO:0000259" key="5">
    <source>
        <dbReference type="PROSITE" id="PS50850"/>
    </source>
</evidence>
<feature type="transmembrane region" description="Helical" evidence="4">
    <location>
        <begin position="398"/>
        <end position="419"/>
    </location>
</feature>
<dbReference type="GO" id="GO:0022857">
    <property type="term" value="F:transmembrane transporter activity"/>
    <property type="evidence" value="ECO:0007669"/>
    <property type="project" value="InterPro"/>
</dbReference>
<feature type="transmembrane region" description="Helical" evidence="4">
    <location>
        <begin position="335"/>
        <end position="355"/>
    </location>
</feature>
<keyword evidence="4" id="KW-0472">Membrane</keyword>
<dbReference type="InterPro" id="IPR020846">
    <property type="entry name" value="MFS_dom"/>
</dbReference>
<dbReference type="InterPro" id="IPR050327">
    <property type="entry name" value="Proton-linked_MCT"/>
</dbReference>
<feature type="transmembrane region" description="Helical" evidence="4">
    <location>
        <begin position="463"/>
        <end position="483"/>
    </location>
</feature>
<dbReference type="OrthoDB" id="5667at2759"/>
<organism evidence="6 7">
    <name type="scientific">Entomortierella parvispora</name>
    <dbReference type="NCBI Taxonomy" id="205924"/>
    <lineage>
        <taxon>Eukaryota</taxon>
        <taxon>Fungi</taxon>
        <taxon>Fungi incertae sedis</taxon>
        <taxon>Mucoromycota</taxon>
        <taxon>Mortierellomycotina</taxon>
        <taxon>Mortierellomycetes</taxon>
        <taxon>Mortierellales</taxon>
        <taxon>Mortierellaceae</taxon>
        <taxon>Entomortierella</taxon>
    </lineage>
</organism>
<dbReference type="Proteomes" id="UP000827284">
    <property type="component" value="Unassembled WGS sequence"/>
</dbReference>
<evidence type="ECO:0000256" key="3">
    <source>
        <dbReference type="SAM" id="MobiDB-lite"/>
    </source>
</evidence>
<dbReference type="SUPFAM" id="SSF103473">
    <property type="entry name" value="MFS general substrate transporter"/>
    <property type="match status" value="1"/>
</dbReference>
<keyword evidence="4" id="KW-1133">Transmembrane helix</keyword>
<dbReference type="Gene3D" id="1.20.1250.20">
    <property type="entry name" value="MFS general substrate transporter like domains"/>
    <property type="match status" value="1"/>
</dbReference>
<feature type="transmembrane region" description="Helical" evidence="4">
    <location>
        <begin position="90"/>
        <end position="115"/>
    </location>
</feature>
<feature type="transmembrane region" description="Helical" evidence="4">
    <location>
        <begin position="219"/>
        <end position="238"/>
    </location>
</feature>
<evidence type="ECO:0000256" key="2">
    <source>
        <dbReference type="ARBA" id="ARBA00006727"/>
    </source>
</evidence>
<sequence>MQHQDDDLNKHQTEGAVVATDQHTQEEQHHQLRELAEEIITPPPGTLVAPLVIQGSNNDEAAISDLPTTEDKMEQGMVEAHHDNLEDDPYGWIVVAAAFFVQFMVIGTVNGYGVYENRYSTNEYSNASTFELSWVGTMQIIGMDLTGPITGQLADHFGFRISCCIGGILMCLSLLATSFSTQVWELYIFQGITYGFGASLAFFPSLALPSQYFKRRRGFATGIVVGGGGIGGLALSPLTTALFSKIGYRWTVRVMAFLHLGIVIPAAYLFKSRIESGKDLAKRLKREHSDRGMAAASTTGSEDEKASTEGVEAIDEAPTKKKNSLDFSALKEKRFLVLFLIGLSSANGYFNPFYYFPRYAQTHGASVSTASLLIGVLNGASAVGRVSMGLASDFIGDVNTLLISCLFASLSILTLWLLAGTSLALMTLFCITYGFFSGSFVSIIPTVAAHLCGIARMASVTGIVYGGIAIGSLIGSPVGGAILDLSDSKDYRPMQLWAGLMMGAGAVLCVVLKFMMNPRILGRV</sequence>
<accession>A0A9P3HFX3</accession>
<evidence type="ECO:0000313" key="6">
    <source>
        <dbReference type="EMBL" id="GJJ75959.1"/>
    </source>
</evidence>
<dbReference type="InterPro" id="IPR011701">
    <property type="entry name" value="MFS"/>
</dbReference>
<feature type="transmembrane region" description="Helical" evidence="4">
    <location>
        <begin position="250"/>
        <end position="270"/>
    </location>
</feature>
<proteinExistence type="inferred from homology"/>
<dbReference type="CDD" id="cd17352">
    <property type="entry name" value="MFS_MCT_SLC16"/>
    <property type="match status" value="1"/>
</dbReference>
<gene>
    <name evidence="6" type="ORF">EMPS_08317</name>
</gene>
<dbReference type="GO" id="GO:0016020">
    <property type="term" value="C:membrane"/>
    <property type="evidence" value="ECO:0007669"/>
    <property type="project" value="UniProtKB-SubCell"/>
</dbReference>
<evidence type="ECO:0000256" key="1">
    <source>
        <dbReference type="ARBA" id="ARBA00004141"/>
    </source>
</evidence>
<reference evidence="6" key="1">
    <citation type="submission" date="2021-11" db="EMBL/GenBank/DDBJ databases">
        <authorList>
            <person name="Herlambang A."/>
            <person name="Guo Y."/>
            <person name="Takashima Y."/>
            <person name="Nishizawa T."/>
        </authorList>
    </citation>
    <scope>NUCLEOTIDE SEQUENCE</scope>
    <source>
        <strain evidence="6">E1425</strain>
    </source>
</reference>
<feature type="domain" description="Major facilitator superfamily (MFS) profile" evidence="5">
    <location>
        <begin position="91"/>
        <end position="521"/>
    </location>
</feature>
<feature type="transmembrane region" description="Helical" evidence="4">
    <location>
        <begin position="425"/>
        <end position="451"/>
    </location>
</feature>
<protein>
    <recommendedName>
        <fullName evidence="5">Major facilitator superfamily (MFS) profile domain-containing protein</fullName>
    </recommendedName>
</protein>
<comment type="similarity">
    <text evidence="2">Belongs to the major facilitator superfamily. Monocarboxylate porter (TC 2.A.1.13) family.</text>
</comment>
<dbReference type="PANTHER" id="PTHR11360">
    <property type="entry name" value="MONOCARBOXYLATE TRANSPORTER"/>
    <property type="match status" value="1"/>
</dbReference>
<dbReference type="InterPro" id="IPR036259">
    <property type="entry name" value="MFS_trans_sf"/>
</dbReference>
<dbReference type="EMBL" id="BQFW01000011">
    <property type="protein sequence ID" value="GJJ75959.1"/>
    <property type="molecule type" value="Genomic_DNA"/>
</dbReference>
<feature type="region of interest" description="Disordered" evidence="3">
    <location>
        <begin position="285"/>
        <end position="311"/>
    </location>
</feature>
<comment type="subcellular location">
    <subcellularLocation>
        <location evidence="1">Membrane</location>
        <topology evidence="1">Multi-pass membrane protein</topology>
    </subcellularLocation>
</comment>
<dbReference type="PANTHER" id="PTHR11360:SF284">
    <property type="entry name" value="EG:103B4.3 PROTEIN-RELATED"/>
    <property type="match status" value="1"/>
</dbReference>
<comment type="caution">
    <text evidence="6">The sequence shown here is derived from an EMBL/GenBank/DDBJ whole genome shotgun (WGS) entry which is preliminary data.</text>
</comment>
<reference evidence="6" key="2">
    <citation type="journal article" date="2022" name="Microbiol. Resour. Announc.">
        <title>Whole-Genome Sequence of Entomortierella parvispora E1425, a Mucoromycotan Fungus Associated with Burkholderiaceae-Related Endosymbiotic Bacteria.</title>
        <authorList>
            <person name="Herlambang A."/>
            <person name="Guo Y."/>
            <person name="Takashima Y."/>
            <person name="Narisawa K."/>
            <person name="Ohta H."/>
            <person name="Nishizawa T."/>
        </authorList>
    </citation>
    <scope>NUCLEOTIDE SEQUENCE</scope>
    <source>
        <strain evidence="6">E1425</strain>
    </source>
</reference>
<feature type="transmembrane region" description="Helical" evidence="4">
    <location>
        <begin position="157"/>
        <end position="180"/>
    </location>
</feature>
<dbReference type="PROSITE" id="PS50850">
    <property type="entry name" value="MFS"/>
    <property type="match status" value="1"/>
</dbReference>
<keyword evidence="7" id="KW-1185">Reference proteome</keyword>
<dbReference type="Pfam" id="PF07690">
    <property type="entry name" value="MFS_1"/>
    <property type="match status" value="1"/>
</dbReference>
<feature type="transmembrane region" description="Helical" evidence="4">
    <location>
        <begin position="367"/>
        <end position="386"/>
    </location>
</feature>
<evidence type="ECO:0000313" key="7">
    <source>
        <dbReference type="Proteomes" id="UP000827284"/>
    </source>
</evidence>
<dbReference type="AlphaFoldDB" id="A0A9P3HFX3"/>
<evidence type="ECO:0000256" key="4">
    <source>
        <dbReference type="SAM" id="Phobius"/>
    </source>
</evidence>
<name>A0A9P3HFX3_9FUNG</name>
<feature type="transmembrane region" description="Helical" evidence="4">
    <location>
        <begin position="495"/>
        <end position="515"/>
    </location>
</feature>
<keyword evidence="4" id="KW-0812">Transmembrane</keyword>
<feature type="transmembrane region" description="Helical" evidence="4">
    <location>
        <begin position="186"/>
        <end position="207"/>
    </location>
</feature>